<keyword evidence="5" id="KW-0408">Iron</keyword>
<proteinExistence type="inferred from homology"/>
<dbReference type="AlphaFoldDB" id="A0A814DVS6"/>
<dbReference type="InterPro" id="IPR036396">
    <property type="entry name" value="Cyt_P450_sf"/>
</dbReference>
<evidence type="ECO:0000313" key="8">
    <source>
        <dbReference type="Proteomes" id="UP000663832"/>
    </source>
</evidence>
<evidence type="ECO:0000256" key="1">
    <source>
        <dbReference type="ARBA" id="ARBA00010617"/>
    </source>
</evidence>
<evidence type="ECO:0000313" key="7">
    <source>
        <dbReference type="EMBL" id="CAF0961058.1"/>
    </source>
</evidence>
<evidence type="ECO:0000256" key="3">
    <source>
        <dbReference type="ARBA" id="ARBA00022723"/>
    </source>
</evidence>
<dbReference type="SUPFAM" id="SSF48264">
    <property type="entry name" value="Cytochrome P450"/>
    <property type="match status" value="1"/>
</dbReference>
<gene>
    <name evidence="7" type="ORF">QVE165_LOCUS12756</name>
</gene>
<keyword evidence="4" id="KW-0560">Oxidoreductase</keyword>
<comment type="similarity">
    <text evidence="1">Belongs to the cytochrome P450 family.</text>
</comment>
<dbReference type="GO" id="GO:0016705">
    <property type="term" value="F:oxidoreductase activity, acting on paired donors, with incorporation or reduction of molecular oxygen"/>
    <property type="evidence" value="ECO:0007669"/>
    <property type="project" value="InterPro"/>
</dbReference>
<accession>A0A814DVS6</accession>
<dbReference type="PANTHER" id="PTHR24291">
    <property type="entry name" value="CYTOCHROME P450 FAMILY 4"/>
    <property type="match status" value="1"/>
</dbReference>
<reference evidence="7" key="1">
    <citation type="submission" date="2021-02" db="EMBL/GenBank/DDBJ databases">
        <authorList>
            <person name="Nowell W R."/>
        </authorList>
    </citation>
    <scope>NUCLEOTIDE SEQUENCE</scope>
</reference>
<keyword evidence="6" id="KW-0503">Monooxygenase</keyword>
<dbReference type="OrthoDB" id="1470350at2759"/>
<evidence type="ECO:0000256" key="6">
    <source>
        <dbReference type="ARBA" id="ARBA00023033"/>
    </source>
</evidence>
<dbReference type="Pfam" id="PF00067">
    <property type="entry name" value="p450"/>
    <property type="match status" value="3"/>
</dbReference>
<dbReference type="EMBL" id="CAJNOM010000064">
    <property type="protein sequence ID" value="CAF0961058.1"/>
    <property type="molecule type" value="Genomic_DNA"/>
</dbReference>
<comment type="caution">
    <text evidence="7">The sequence shown here is derived from an EMBL/GenBank/DDBJ whole genome shotgun (WGS) entry which is preliminary data.</text>
</comment>
<evidence type="ECO:0008006" key="9">
    <source>
        <dbReference type="Google" id="ProtNLM"/>
    </source>
</evidence>
<keyword evidence="8" id="KW-1185">Reference proteome</keyword>
<organism evidence="7 8">
    <name type="scientific">Adineta steineri</name>
    <dbReference type="NCBI Taxonomy" id="433720"/>
    <lineage>
        <taxon>Eukaryota</taxon>
        <taxon>Metazoa</taxon>
        <taxon>Spiralia</taxon>
        <taxon>Gnathifera</taxon>
        <taxon>Rotifera</taxon>
        <taxon>Eurotatoria</taxon>
        <taxon>Bdelloidea</taxon>
        <taxon>Adinetida</taxon>
        <taxon>Adinetidae</taxon>
        <taxon>Adineta</taxon>
    </lineage>
</organism>
<evidence type="ECO:0000256" key="4">
    <source>
        <dbReference type="ARBA" id="ARBA00023002"/>
    </source>
</evidence>
<dbReference type="Gene3D" id="1.10.630.10">
    <property type="entry name" value="Cytochrome P450"/>
    <property type="match status" value="2"/>
</dbReference>
<protein>
    <recommendedName>
        <fullName evidence="9">Cytochrome P450</fullName>
    </recommendedName>
</protein>
<dbReference type="PANTHER" id="PTHR24291:SF50">
    <property type="entry name" value="BIFUNCTIONAL ALBAFLAVENONE MONOOXYGENASE_TERPENE SYNTHASE"/>
    <property type="match status" value="1"/>
</dbReference>
<dbReference type="InterPro" id="IPR001128">
    <property type="entry name" value="Cyt_P450"/>
</dbReference>
<name>A0A814DVS6_9BILA</name>
<dbReference type="GO" id="GO:0004497">
    <property type="term" value="F:monooxygenase activity"/>
    <property type="evidence" value="ECO:0007669"/>
    <property type="project" value="UniProtKB-KW"/>
</dbReference>
<dbReference type="Proteomes" id="UP000663832">
    <property type="component" value="Unassembled WGS sequence"/>
</dbReference>
<evidence type="ECO:0000256" key="5">
    <source>
        <dbReference type="ARBA" id="ARBA00023004"/>
    </source>
</evidence>
<keyword evidence="2" id="KW-0349">Heme</keyword>
<dbReference type="InterPro" id="IPR050196">
    <property type="entry name" value="Cytochrome_P450_Monoox"/>
</dbReference>
<dbReference type="GO" id="GO:0020037">
    <property type="term" value="F:heme binding"/>
    <property type="evidence" value="ECO:0007669"/>
    <property type="project" value="InterPro"/>
</dbReference>
<keyword evidence="3" id="KW-0479">Metal-binding</keyword>
<sequence>MLLLLIVFIFLAFLTIIYLKLIRPQKQLHDIFVAQDVPSEPFVPIFGQLFDIIRATKQNRGMEYFNELAKKHHYYFLLGLGPLTRFIIVECELLADVLSRSKVEYYEKTSFVINILKPLIGVHNLIVSKHAEYERARRMLNPAFHSINLQSTDSIRPDIQSNILTFSNIALSAFVKVLDELPFWGKHILDDATKTLNEFVDQSVIDRRNGKSSSLCSGQDLLDLLLSADDDQGEPFSDEQIRDEAVTFVLAGHDTTTCREEVGRILPNETIPTYEHLSDLQVIEAVLHETIRLYPAAPVYARQYIKEHTISNSNDTL</sequence>
<dbReference type="GO" id="GO:0005506">
    <property type="term" value="F:iron ion binding"/>
    <property type="evidence" value="ECO:0007669"/>
    <property type="project" value="InterPro"/>
</dbReference>
<evidence type="ECO:0000256" key="2">
    <source>
        <dbReference type="ARBA" id="ARBA00022617"/>
    </source>
</evidence>